<proteinExistence type="predicted"/>
<reference evidence="3 4" key="1">
    <citation type="submission" date="2019-03" db="EMBL/GenBank/DDBJ databases">
        <title>Comparative insights into the high quality Complete genome sequence of highly metal resistant Cupriavidus metallidurans strain BS1 isolated from a gold-copper mine.</title>
        <authorList>
            <person name="Mazhar H.S."/>
            <person name="Rensing C."/>
        </authorList>
    </citation>
    <scope>NUCLEOTIDE SEQUENCE [LARGE SCALE GENOMIC DNA]</scope>
    <source>
        <strain evidence="3 4">BS1</strain>
    </source>
</reference>
<organism evidence="3 4">
    <name type="scientific">Cupriavidus metallidurans</name>
    <dbReference type="NCBI Taxonomy" id="119219"/>
    <lineage>
        <taxon>Bacteria</taxon>
        <taxon>Pseudomonadati</taxon>
        <taxon>Pseudomonadota</taxon>
        <taxon>Betaproteobacteria</taxon>
        <taxon>Burkholderiales</taxon>
        <taxon>Burkholderiaceae</taxon>
        <taxon>Cupriavidus</taxon>
    </lineage>
</organism>
<evidence type="ECO:0000256" key="1">
    <source>
        <dbReference type="SAM" id="MobiDB-lite"/>
    </source>
</evidence>
<dbReference type="AlphaFoldDB" id="A0A482IY13"/>
<feature type="region of interest" description="Disordered" evidence="1">
    <location>
        <begin position="83"/>
        <end position="108"/>
    </location>
</feature>
<keyword evidence="2" id="KW-0732">Signal</keyword>
<feature type="chain" id="PRO_5019848131" description="Lipoprotein" evidence="2">
    <location>
        <begin position="26"/>
        <end position="108"/>
    </location>
</feature>
<dbReference type="OrthoDB" id="9782229at2"/>
<evidence type="ECO:0000313" key="4">
    <source>
        <dbReference type="Proteomes" id="UP000253772"/>
    </source>
</evidence>
<dbReference type="Proteomes" id="UP000253772">
    <property type="component" value="Chromosome c2"/>
</dbReference>
<evidence type="ECO:0000256" key="2">
    <source>
        <dbReference type="SAM" id="SignalP"/>
    </source>
</evidence>
<protein>
    <recommendedName>
        <fullName evidence="5">Lipoprotein</fullName>
    </recommendedName>
</protein>
<dbReference type="PROSITE" id="PS51257">
    <property type="entry name" value="PROKAR_LIPOPROTEIN"/>
    <property type="match status" value="1"/>
</dbReference>
<feature type="signal peptide" evidence="2">
    <location>
        <begin position="1"/>
        <end position="25"/>
    </location>
</feature>
<sequence>MKHFHIITLKAAVLGALIATLGACATQSGPTYTLNAVQRSDITGQAYEVSCTGLLESSKTCMKVANDICKDAPVVPVGSVDGYRSGSPTNDPRKLTFTCGTPAASKAQ</sequence>
<accession>A0A482IY13</accession>
<dbReference type="EMBL" id="CP037901">
    <property type="protein sequence ID" value="QBP13858.1"/>
    <property type="molecule type" value="Genomic_DNA"/>
</dbReference>
<evidence type="ECO:0000313" key="3">
    <source>
        <dbReference type="EMBL" id="QBP13858.1"/>
    </source>
</evidence>
<gene>
    <name evidence="3" type="ORF">DDF84_030325</name>
</gene>
<dbReference type="RefSeq" id="WP_017511287.1">
    <property type="nucleotide sequence ID" value="NZ_CP037901.1"/>
</dbReference>
<evidence type="ECO:0008006" key="5">
    <source>
        <dbReference type="Google" id="ProtNLM"/>
    </source>
</evidence>
<name>A0A482IY13_9BURK</name>